<keyword evidence="3 7" id="KW-1134">Transmembrane beta strand</keyword>
<dbReference type="Gene3D" id="2.40.170.20">
    <property type="entry name" value="TonB-dependent receptor, beta-barrel domain"/>
    <property type="match status" value="1"/>
</dbReference>
<dbReference type="Pfam" id="PF07715">
    <property type="entry name" value="Plug"/>
    <property type="match status" value="1"/>
</dbReference>
<evidence type="ECO:0000256" key="1">
    <source>
        <dbReference type="ARBA" id="ARBA00004571"/>
    </source>
</evidence>
<keyword evidence="11" id="KW-1185">Reference proteome</keyword>
<evidence type="ECO:0000256" key="3">
    <source>
        <dbReference type="ARBA" id="ARBA00022452"/>
    </source>
</evidence>
<keyword evidence="4 7" id="KW-0812">Transmembrane</keyword>
<comment type="similarity">
    <text evidence="7">Belongs to the TonB-dependent receptor family.</text>
</comment>
<evidence type="ECO:0000256" key="4">
    <source>
        <dbReference type="ARBA" id="ARBA00022692"/>
    </source>
</evidence>
<keyword evidence="2 7" id="KW-0813">Transport</keyword>
<proteinExistence type="inferred from homology"/>
<dbReference type="PROSITE" id="PS52016">
    <property type="entry name" value="TONB_DEPENDENT_REC_3"/>
    <property type="match status" value="1"/>
</dbReference>
<sequence>MSVLWKFKSLLIFMSMSVGHAHSHNANFSNLSLQDTTETDSVPPPIDTLAELKPIYELDLPKFNNLRNMKGASLITANSLQQYIKGELPGVYVSESNGEPGTNIQMFVRGISKPILSNRDIYASQPLIVMDGVPLIGEHPFAFDIQNYDIERIGTENNLLSNIDFDNIESIKVLKDLSAVATYGPLAANGVIEITSRKTPSDGQKRISINSYIGMSQRPNVTTINGAYENAFRKQFYDLYTTNGRFNDDDVYPIYLSDSLNNDYYGPSNWSDSYYQNGLNHGVNANIAGGQPRATFQFSLGNVKTSGVADDTKFDKYNARFYLNLRPFKWLNFETLFNAARISRDRNRNLRNRFAMMGYFPDLGAPLAPNKEVYDTYLQEFDKSFDKNFNNILEGFFRFQVNVGPFKLKSKFGVDYNEGYRDLFYPSTILENSNFASNYYGYNQRLMVDNQISYDKENGSNYFYAEVGNNLVWDTYKYNYAYAYKGVNDFIKLNLLETDPYNDEYLNPTAFPRQLVYKFLDRTKHNMINFYGKASYTYNGSYTAALTLRYDGSSNAQPTSRWFFSPILALGWNAKNDLMKENEAVSLFNIRASVGRIGHYNLFDNYSQGPSYTAQFGYTGNSIVPGYNGIAVLVRPYDVGWVGYDLPWSYSDNINIGFDLGFKNRNIQVSLDAYIRDTKDQLIMLPGKKDFGYQYQYESGMDVRNMGIDLSASGNVIQNDKVTWNTGVVLGVNTNKLLALPFGYDQIEVNDRLLKIGERIDAFWLYENNGMYQTDQEVPESSGQKMTYNGIVLKAGDPIWNDSNGDNQITKEDKVIQGNIIPKLSGSWNNMVAYRNFDLNLNFYFNLGRKIVNQEMANRFNFIENENASSINSIKEITYWEKRGDYDQYPLYNPWSSVSPFQTNQTLFLEDGSFLKLRTASIGYNFKDIIGNRLGKLGDLYVYISANNLLTLSKYSGRDPELVNYMGYDQGYSLPIPRTYALGFKLKL</sequence>
<accession>A0ABW3RQJ5</accession>
<dbReference type="EMBL" id="JBHTKY010000023">
    <property type="protein sequence ID" value="MFD1166777.1"/>
    <property type="molecule type" value="Genomic_DNA"/>
</dbReference>
<feature type="chain" id="PRO_5045536474" evidence="8">
    <location>
        <begin position="22"/>
        <end position="988"/>
    </location>
</feature>
<gene>
    <name evidence="10" type="ORF">ACFQ2C_14290</name>
</gene>
<name>A0ABW3RQJ5_9SPHI</name>
<protein>
    <submittedName>
        <fullName evidence="10">SusC/RagA family TonB-linked outer membrane protein</fullName>
    </submittedName>
</protein>
<dbReference type="SUPFAM" id="SSF56935">
    <property type="entry name" value="Porins"/>
    <property type="match status" value="1"/>
</dbReference>
<dbReference type="InterPro" id="IPR036942">
    <property type="entry name" value="Beta-barrel_TonB_sf"/>
</dbReference>
<dbReference type="InterPro" id="IPR012910">
    <property type="entry name" value="Plug_dom"/>
</dbReference>
<dbReference type="RefSeq" id="WP_380897679.1">
    <property type="nucleotide sequence ID" value="NZ_JBHTKY010000023.1"/>
</dbReference>
<evidence type="ECO:0000313" key="10">
    <source>
        <dbReference type="EMBL" id="MFD1166777.1"/>
    </source>
</evidence>
<dbReference type="Proteomes" id="UP001597205">
    <property type="component" value="Unassembled WGS sequence"/>
</dbReference>
<dbReference type="NCBIfam" id="TIGR04056">
    <property type="entry name" value="OMP_RagA_SusC"/>
    <property type="match status" value="1"/>
</dbReference>
<evidence type="ECO:0000259" key="9">
    <source>
        <dbReference type="Pfam" id="PF07715"/>
    </source>
</evidence>
<comment type="subcellular location">
    <subcellularLocation>
        <location evidence="1 7">Cell outer membrane</location>
        <topology evidence="1 7">Multi-pass membrane protein</topology>
    </subcellularLocation>
</comment>
<dbReference type="Gene3D" id="2.170.130.10">
    <property type="entry name" value="TonB-dependent receptor, plug domain"/>
    <property type="match status" value="1"/>
</dbReference>
<feature type="signal peptide" evidence="8">
    <location>
        <begin position="1"/>
        <end position="21"/>
    </location>
</feature>
<evidence type="ECO:0000256" key="8">
    <source>
        <dbReference type="SAM" id="SignalP"/>
    </source>
</evidence>
<dbReference type="InterPro" id="IPR039426">
    <property type="entry name" value="TonB-dep_rcpt-like"/>
</dbReference>
<keyword evidence="6 7" id="KW-0998">Cell outer membrane</keyword>
<evidence type="ECO:0000256" key="6">
    <source>
        <dbReference type="ARBA" id="ARBA00023237"/>
    </source>
</evidence>
<feature type="domain" description="TonB-dependent receptor plug" evidence="9">
    <location>
        <begin position="77"/>
        <end position="191"/>
    </location>
</feature>
<evidence type="ECO:0000256" key="7">
    <source>
        <dbReference type="PROSITE-ProRule" id="PRU01360"/>
    </source>
</evidence>
<organism evidence="10 11">
    <name type="scientific">Sphingobacterium daejeonense</name>
    <dbReference type="NCBI Taxonomy" id="371142"/>
    <lineage>
        <taxon>Bacteria</taxon>
        <taxon>Pseudomonadati</taxon>
        <taxon>Bacteroidota</taxon>
        <taxon>Sphingobacteriia</taxon>
        <taxon>Sphingobacteriales</taxon>
        <taxon>Sphingobacteriaceae</taxon>
        <taxon>Sphingobacterium</taxon>
    </lineage>
</organism>
<dbReference type="InterPro" id="IPR023996">
    <property type="entry name" value="TonB-dep_OMP_SusC/RagA"/>
</dbReference>
<dbReference type="InterPro" id="IPR037066">
    <property type="entry name" value="Plug_dom_sf"/>
</dbReference>
<reference evidence="11" key="1">
    <citation type="journal article" date="2019" name="Int. J. Syst. Evol. Microbiol.">
        <title>The Global Catalogue of Microorganisms (GCM) 10K type strain sequencing project: providing services to taxonomists for standard genome sequencing and annotation.</title>
        <authorList>
            <consortium name="The Broad Institute Genomics Platform"/>
            <consortium name="The Broad Institute Genome Sequencing Center for Infectious Disease"/>
            <person name="Wu L."/>
            <person name="Ma J."/>
        </authorList>
    </citation>
    <scope>NUCLEOTIDE SEQUENCE [LARGE SCALE GENOMIC DNA]</scope>
    <source>
        <strain evidence="11">CCUG 52468</strain>
    </source>
</reference>
<keyword evidence="5 7" id="KW-0472">Membrane</keyword>
<keyword evidence="8" id="KW-0732">Signal</keyword>
<comment type="caution">
    <text evidence="10">The sequence shown here is derived from an EMBL/GenBank/DDBJ whole genome shotgun (WGS) entry which is preliminary data.</text>
</comment>
<evidence type="ECO:0000313" key="11">
    <source>
        <dbReference type="Proteomes" id="UP001597205"/>
    </source>
</evidence>
<evidence type="ECO:0000256" key="5">
    <source>
        <dbReference type="ARBA" id="ARBA00023136"/>
    </source>
</evidence>
<evidence type="ECO:0000256" key="2">
    <source>
        <dbReference type="ARBA" id="ARBA00022448"/>
    </source>
</evidence>